<evidence type="ECO:0000313" key="4">
    <source>
        <dbReference type="EMBL" id="MDY5168608.1"/>
    </source>
</evidence>
<evidence type="ECO:0000313" key="5">
    <source>
        <dbReference type="Proteomes" id="UP001276902"/>
    </source>
</evidence>
<accession>A0AB35UMI4</accession>
<dbReference type="AlphaFoldDB" id="A0AB35UMI4"/>
<proteinExistence type="predicted"/>
<dbReference type="Pfam" id="PF10145">
    <property type="entry name" value="PhageMin_Tail"/>
    <property type="match status" value="1"/>
</dbReference>
<dbReference type="NCBIfam" id="TIGR01760">
    <property type="entry name" value="tape_meas_TP901"/>
    <property type="match status" value="1"/>
</dbReference>
<evidence type="ECO:0000256" key="2">
    <source>
        <dbReference type="SAM" id="Phobius"/>
    </source>
</evidence>
<dbReference type="InterPro" id="IPR010090">
    <property type="entry name" value="Phage_tape_meas"/>
</dbReference>
<reference evidence="4" key="1">
    <citation type="submission" date="2022-03" db="EMBL/GenBank/DDBJ databases">
        <title>First case of bacteraemia caused by Dielma fastidiosa in a patient hospitalised with diverticulitis.</title>
        <authorList>
            <person name="Forman-Ankjaer B."/>
            <person name="Hvid-Jensen F."/>
            <person name="Kobel C.M."/>
            <person name="Greve T."/>
        </authorList>
    </citation>
    <scope>NUCLEOTIDE SEQUENCE</scope>
    <source>
        <strain evidence="4">AUH_DF_2021</strain>
    </source>
</reference>
<feature type="domain" description="Phage tail tape measure protein" evidence="3">
    <location>
        <begin position="96"/>
        <end position="294"/>
    </location>
</feature>
<feature type="transmembrane region" description="Helical" evidence="2">
    <location>
        <begin position="487"/>
        <end position="508"/>
    </location>
</feature>
<comment type="caution">
    <text evidence="4">The sequence shown here is derived from an EMBL/GenBank/DDBJ whole genome shotgun (WGS) entry which is preliminary data.</text>
</comment>
<protein>
    <submittedName>
        <fullName evidence="4">Phage tail tape measure protein</fullName>
    </submittedName>
</protein>
<dbReference type="PANTHER" id="PTHR37813">
    <property type="entry name" value="FELS-2 PROPHAGE PROTEIN"/>
    <property type="match status" value="1"/>
</dbReference>
<name>A0AB35UMI4_9FIRM</name>
<dbReference type="RefSeq" id="WP_320883831.1">
    <property type="nucleotide sequence ID" value="NZ_BAABZA010000010.1"/>
</dbReference>
<keyword evidence="2" id="KW-0812">Transmembrane</keyword>
<evidence type="ECO:0000259" key="3">
    <source>
        <dbReference type="Pfam" id="PF10145"/>
    </source>
</evidence>
<keyword evidence="1" id="KW-1188">Viral release from host cell</keyword>
<feature type="transmembrane region" description="Helical" evidence="2">
    <location>
        <begin position="399"/>
        <end position="424"/>
    </location>
</feature>
<gene>
    <name evidence="4" type="ORF">MQE39_10825</name>
</gene>
<sequence>MSMESIFKLSMIMNLVDNMSTPLVRIRNESEQTITKLQQWENGMVSMAKTGFVISNIGRSFWDVGSDIALSSFDSQAALGELSSLGIENLDALTASANDFSNQWSGTTTPEFLTAAYDIKSGIASLSDQGVADMTELASLTAKATKATASEMTSLFATGYGIYKNYYDNLSDLEFGEMFSAGISKSVQQFKTTGQGMAQAISSLGGSATTAAVPLEEQLSILGMLQATMSAPEAGTKYKAFIRSAVKGGQELGLSFVDANNQMLPMTDILDLLHSKFGDVMDAAEKMELQKAFGDTESVALIDLLYNKTGDLNSNINAVANSMLQGVDATQQMADAINNTNPSKFELLQQKIQNTKETLSAAMMPTVEKFIDKGLKVADSLSNWIANNEQLAGTIMTCVIVLGGLLAVGGTGIAVFGAIGLAGAKSYEGLQLLYKGLKSLPGVISKSSTSLINLGGKLLTFGKNTAITAVGAAKNFVLSLAGMAKQAITTAVTAMPGLIASVWSFTAALLANPITWVIVGIIALIAALVLLWNNWDSVSQWISNAWQGACQGVQAGIDWIKSGINGIIDWFTGIPDKFAEFGSNIMNSLAGGIKAVAMAPFNAVSSVFDKVRNLLPFSDAKEGAFSHLTLSGQRIMTTISEGINQEEEAPAEAVKRSFSKVSLIHEETKKVNRSFFKTETEKVESKDESNENKGLTMHIGRIQLNVNLKDIEDIQKLKQLLAELSDLTDGADDPYPQGVPA</sequence>
<organism evidence="4 5">
    <name type="scientific">Dielma fastidiosa</name>
    <dbReference type="NCBI Taxonomy" id="1034346"/>
    <lineage>
        <taxon>Bacteria</taxon>
        <taxon>Bacillati</taxon>
        <taxon>Bacillota</taxon>
        <taxon>Erysipelotrichia</taxon>
        <taxon>Erysipelotrichales</taxon>
        <taxon>Erysipelotrichaceae</taxon>
        <taxon>Dielma</taxon>
    </lineage>
</organism>
<evidence type="ECO:0000256" key="1">
    <source>
        <dbReference type="ARBA" id="ARBA00022612"/>
    </source>
</evidence>
<keyword evidence="2" id="KW-0472">Membrane</keyword>
<keyword evidence="2" id="KW-1133">Transmembrane helix</keyword>
<dbReference type="EMBL" id="JALDAW010000016">
    <property type="protein sequence ID" value="MDY5168608.1"/>
    <property type="molecule type" value="Genomic_DNA"/>
</dbReference>
<dbReference type="PANTHER" id="PTHR37813:SF1">
    <property type="entry name" value="FELS-2 PROPHAGE PROTEIN"/>
    <property type="match status" value="1"/>
</dbReference>
<feature type="transmembrane region" description="Helical" evidence="2">
    <location>
        <begin position="514"/>
        <end position="532"/>
    </location>
</feature>
<dbReference type="Proteomes" id="UP001276902">
    <property type="component" value="Unassembled WGS sequence"/>
</dbReference>